<dbReference type="GO" id="GO:0006260">
    <property type="term" value="P:DNA replication"/>
    <property type="evidence" value="ECO:0007669"/>
    <property type="project" value="InterPro"/>
</dbReference>
<dbReference type="Gene3D" id="3.90.580.10">
    <property type="entry name" value="Zinc finger, CHC2-type domain"/>
    <property type="match status" value="1"/>
</dbReference>
<dbReference type="SUPFAM" id="SSF57783">
    <property type="entry name" value="Zinc beta-ribbon"/>
    <property type="match status" value="1"/>
</dbReference>
<name>A0A2S2CN95_9PROT</name>
<accession>A0A2S2CN95</accession>
<evidence type="ECO:0000313" key="2">
    <source>
        <dbReference type="Proteomes" id="UP000245629"/>
    </source>
</evidence>
<evidence type="ECO:0008006" key="3">
    <source>
        <dbReference type="Google" id="ProtNLM"/>
    </source>
</evidence>
<proteinExistence type="predicted"/>
<evidence type="ECO:0000313" key="1">
    <source>
        <dbReference type="EMBL" id="AWK85915.1"/>
    </source>
</evidence>
<reference evidence="2" key="1">
    <citation type="submission" date="2018-05" db="EMBL/GenBank/DDBJ databases">
        <title>Azospirillum thermophila sp. nov., a novel isolated from hot spring.</title>
        <authorList>
            <person name="Zhao Z."/>
        </authorList>
    </citation>
    <scope>NUCLEOTIDE SEQUENCE [LARGE SCALE GENOMIC DNA]</scope>
    <source>
        <strain evidence="2">CFH 70021</strain>
    </source>
</reference>
<keyword evidence="2" id="KW-1185">Reference proteome</keyword>
<dbReference type="AlphaFoldDB" id="A0A2S2CN95"/>
<dbReference type="EMBL" id="CP029353">
    <property type="protein sequence ID" value="AWK85915.1"/>
    <property type="molecule type" value="Genomic_DNA"/>
</dbReference>
<organism evidence="1 2">
    <name type="scientific">Azospirillum thermophilum</name>
    <dbReference type="NCBI Taxonomy" id="2202148"/>
    <lineage>
        <taxon>Bacteria</taxon>
        <taxon>Pseudomonadati</taxon>
        <taxon>Pseudomonadota</taxon>
        <taxon>Alphaproteobacteria</taxon>
        <taxon>Rhodospirillales</taxon>
        <taxon>Azospirillaceae</taxon>
        <taxon>Azospirillum</taxon>
    </lineage>
</organism>
<dbReference type="Proteomes" id="UP000245629">
    <property type="component" value="Chromosome 2"/>
</dbReference>
<gene>
    <name evidence="1" type="ORF">DEW08_06235</name>
</gene>
<sequence length="100" mass="10599">MPSPRPVSFDRVNAAALAALPAILARLFPAGKREGAEFVIGNLNGDPGRSLRVSYRKGCWRDFSADIGGADPVSLVAAKERVSQIEAARLLGRMLGVDHG</sequence>
<protein>
    <recommendedName>
        <fullName evidence="3">DNA primase</fullName>
    </recommendedName>
</protein>
<dbReference type="KEGG" id="azz:DEW08_06235"/>
<dbReference type="GO" id="GO:0003677">
    <property type="term" value="F:DNA binding"/>
    <property type="evidence" value="ECO:0007669"/>
    <property type="project" value="InterPro"/>
</dbReference>
<dbReference type="GO" id="GO:0008270">
    <property type="term" value="F:zinc ion binding"/>
    <property type="evidence" value="ECO:0007669"/>
    <property type="project" value="InterPro"/>
</dbReference>
<dbReference type="InterPro" id="IPR036977">
    <property type="entry name" value="DNA_primase_Znf_CHC2"/>
</dbReference>